<dbReference type="PANTHER" id="PTHR40446:SF2">
    <property type="entry name" value="N-ACETYLGLUCOSAMINE-1-PHOSPHODIESTER ALPHA-N-ACETYLGLUCOSAMINIDASE"/>
    <property type="match status" value="1"/>
</dbReference>
<evidence type="ECO:0000313" key="3">
    <source>
        <dbReference type="EMBL" id="RYC67338.1"/>
    </source>
</evidence>
<dbReference type="AlphaFoldDB" id="A0A4V1RVN0"/>
<organism evidence="3 4">
    <name type="scientific">Spirosoma sordidisoli</name>
    <dbReference type="NCBI Taxonomy" id="2502893"/>
    <lineage>
        <taxon>Bacteria</taxon>
        <taxon>Pseudomonadati</taxon>
        <taxon>Bacteroidota</taxon>
        <taxon>Cytophagia</taxon>
        <taxon>Cytophagales</taxon>
        <taxon>Cytophagaceae</taxon>
        <taxon>Spirosoma</taxon>
    </lineage>
</organism>
<name>A0A4V1RVN0_9BACT</name>
<keyword evidence="4" id="KW-1185">Reference proteome</keyword>
<dbReference type="GO" id="GO:0016798">
    <property type="term" value="F:hydrolase activity, acting on glycosyl bonds"/>
    <property type="evidence" value="ECO:0007669"/>
    <property type="project" value="UniProtKB-KW"/>
</dbReference>
<dbReference type="RefSeq" id="WP_129605215.1">
    <property type="nucleotide sequence ID" value="NZ_SBLB01000008.1"/>
</dbReference>
<evidence type="ECO:0000313" key="4">
    <source>
        <dbReference type="Proteomes" id="UP000290407"/>
    </source>
</evidence>
<keyword evidence="3" id="KW-0326">Glycosidase</keyword>
<dbReference type="EMBL" id="SBLB01000008">
    <property type="protein sequence ID" value="RYC67338.1"/>
    <property type="molecule type" value="Genomic_DNA"/>
</dbReference>
<evidence type="ECO:0000256" key="1">
    <source>
        <dbReference type="SAM" id="SignalP"/>
    </source>
</evidence>
<reference evidence="3 4" key="1">
    <citation type="submission" date="2019-01" db="EMBL/GenBank/DDBJ databases">
        <title>Spirosoma flava sp. nov., a propanil-degrading bacterium isolated from herbicide-contaminated soil.</title>
        <authorList>
            <person name="Zhang L."/>
            <person name="Jiang J.-D."/>
        </authorList>
    </citation>
    <scope>NUCLEOTIDE SEQUENCE [LARGE SCALE GENOMIC DNA]</scope>
    <source>
        <strain evidence="3 4">TY50</strain>
    </source>
</reference>
<dbReference type="InterPro" id="IPR018711">
    <property type="entry name" value="NAGPA"/>
</dbReference>
<feature type="signal peptide" evidence="1">
    <location>
        <begin position="1"/>
        <end position="19"/>
    </location>
</feature>
<feature type="domain" description="Phosphodiester glycosidase" evidence="2">
    <location>
        <begin position="93"/>
        <end position="289"/>
    </location>
</feature>
<evidence type="ECO:0000259" key="2">
    <source>
        <dbReference type="Pfam" id="PF09992"/>
    </source>
</evidence>
<protein>
    <submittedName>
        <fullName evidence="3">Phosphodiester glycosidase family protein</fullName>
    </submittedName>
</protein>
<keyword evidence="1" id="KW-0732">Signal</keyword>
<dbReference type="Proteomes" id="UP000290407">
    <property type="component" value="Unassembled WGS sequence"/>
</dbReference>
<accession>A0A4V1RVN0</accession>
<feature type="chain" id="PRO_5020813051" evidence="1">
    <location>
        <begin position="20"/>
        <end position="290"/>
    </location>
</feature>
<proteinExistence type="predicted"/>
<keyword evidence="3" id="KW-0378">Hydrolase</keyword>
<dbReference type="Pfam" id="PF09992">
    <property type="entry name" value="NAGPA"/>
    <property type="match status" value="1"/>
</dbReference>
<gene>
    <name evidence="3" type="ORF">EQG79_24810</name>
</gene>
<sequence>MKNNLFFVMWLVTSASLYAQPTSDSTQVTKARWRTTRLTRHLRWQEAQFDSLFGSKQNVNLVVLKNRRRRPVVAFGSAGDSLKPTSWFGKRDRALVALNGTFFDVKQGGSVDLIKIDGRLIDTTRLSGKSMPEHQQSAITIDRNRVRIVHGGNQPGWDRQLPDENVMTTGPLLLQNGQPNPLAKNAFNDNRHPRTCLCLGPGRRLVLATVDGRNANAQGMNLHELTRLMRWLGCRDAINLDGGGSTTLWLQPSLPGVKQVSEQGVVNYPSDSKQWIHTGERAVSNVILIR</sequence>
<dbReference type="PANTHER" id="PTHR40446">
    <property type="entry name" value="N-ACETYLGLUCOSAMINE-1-PHOSPHODIESTER ALPHA-N-ACETYLGLUCOSAMINIDASE"/>
    <property type="match status" value="1"/>
</dbReference>
<comment type="caution">
    <text evidence="3">The sequence shown here is derived from an EMBL/GenBank/DDBJ whole genome shotgun (WGS) entry which is preliminary data.</text>
</comment>